<name>A0AAU7V8J2_9ACTO</name>
<dbReference type="EMBL" id="CP138335">
    <property type="protein sequence ID" value="XBW08314.1"/>
    <property type="molecule type" value="Genomic_DNA"/>
</dbReference>
<dbReference type="AlphaFoldDB" id="A0AAU7V8J2"/>
<dbReference type="RefSeq" id="WP_350258513.1">
    <property type="nucleotide sequence ID" value="NZ_CP138335.1"/>
</dbReference>
<organism evidence="1">
    <name type="scientific">Scrofimicrobium appendicitidis</name>
    <dbReference type="NCBI Taxonomy" id="3079930"/>
    <lineage>
        <taxon>Bacteria</taxon>
        <taxon>Bacillati</taxon>
        <taxon>Actinomycetota</taxon>
        <taxon>Actinomycetes</taxon>
        <taxon>Actinomycetales</taxon>
        <taxon>Actinomycetaceae</taxon>
        <taxon>Scrofimicrobium</taxon>
    </lineage>
</organism>
<reference evidence="1" key="1">
    <citation type="submission" date="2023-11" db="EMBL/GenBank/DDBJ databases">
        <title>Scrofimicrobium hongkongense sp. nov., isolated from a patient with peritonitis.</title>
        <authorList>
            <person name="Lao H.Y."/>
            <person name="Wong A.Y.P."/>
            <person name="Ng T.L."/>
            <person name="Wong R.Y.L."/>
            <person name="Yau M.C.Y."/>
            <person name="Lam J.Y.W."/>
            <person name="Siu G.K.H."/>
        </authorList>
    </citation>
    <scope>NUCLEOTIDE SEQUENCE</scope>
    <source>
        <strain evidence="1">R131</strain>
    </source>
</reference>
<protein>
    <submittedName>
        <fullName evidence="1">Uncharacterized protein</fullName>
    </submittedName>
</protein>
<gene>
    <name evidence="1" type="ORF">SAC06_01810</name>
</gene>
<dbReference type="KEGG" id="sapp:SAC06_01810"/>
<evidence type="ECO:0000313" key="1">
    <source>
        <dbReference type="EMBL" id="XBW08314.1"/>
    </source>
</evidence>
<accession>A0AAU7V8J2</accession>
<proteinExistence type="predicted"/>
<sequence>MRTQMTLFCATVQGQQNNNYYPNSAVITTAPDLEAAAVWDHVAAGYSGGYRANKNLVTSDCVVMDVDNDHTDNPDE</sequence>